<keyword evidence="1" id="KW-0812">Transmembrane</keyword>
<name>A0ABM7P7V6_9BACT</name>
<evidence type="ECO:0000256" key="1">
    <source>
        <dbReference type="SAM" id="Phobius"/>
    </source>
</evidence>
<evidence type="ECO:0000313" key="2">
    <source>
        <dbReference type="EMBL" id="BCS89052.1"/>
    </source>
</evidence>
<evidence type="ECO:0008006" key="4">
    <source>
        <dbReference type="Google" id="ProtNLM"/>
    </source>
</evidence>
<reference evidence="2" key="1">
    <citation type="journal article" date="2022" name="Arch. Microbiol.">
        <title>Pseudodesulfovibrio sediminis sp. nov., a mesophilic and neutrophilic sulfate-reducing bacterium isolated from sediment of a brackish lake.</title>
        <authorList>
            <person name="Takahashi A."/>
            <person name="Kojima H."/>
            <person name="Watanabe M."/>
            <person name="Fukui M."/>
        </authorList>
    </citation>
    <scope>NUCLEOTIDE SEQUENCE</scope>
    <source>
        <strain evidence="2">SF6</strain>
    </source>
</reference>
<keyword evidence="1" id="KW-0472">Membrane</keyword>
<keyword evidence="1" id="KW-1133">Transmembrane helix</keyword>
<sequence>MTKSKSNTAVPVFRSGKESRRFVRNLIWILVLCSLAMTGQGLRYYFNYSQLIQIRNETEKLYKSVLGPDIGGSPFGRLQFEQGKLMAARRVGLDPLSVLAALSRPEAQSLKLDGLSLTGMSGMARGVMGAGQEAFDAYFSSLSDDDQYLFRLNRSEEGPDGVVFSLIVEPR</sequence>
<dbReference type="Proteomes" id="UP001053296">
    <property type="component" value="Chromosome"/>
</dbReference>
<organism evidence="2 3">
    <name type="scientific">Pseudodesulfovibrio sediminis</name>
    <dbReference type="NCBI Taxonomy" id="2810563"/>
    <lineage>
        <taxon>Bacteria</taxon>
        <taxon>Pseudomonadati</taxon>
        <taxon>Thermodesulfobacteriota</taxon>
        <taxon>Desulfovibrionia</taxon>
        <taxon>Desulfovibrionales</taxon>
        <taxon>Desulfovibrionaceae</taxon>
    </lineage>
</organism>
<evidence type="ECO:0000313" key="3">
    <source>
        <dbReference type="Proteomes" id="UP001053296"/>
    </source>
</evidence>
<dbReference type="RefSeq" id="WP_229591042.1">
    <property type="nucleotide sequence ID" value="NZ_AP024485.1"/>
</dbReference>
<gene>
    <name evidence="2" type="ORF">PSDVSF_22940</name>
</gene>
<protein>
    <recommendedName>
        <fullName evidence="4">Fimbrial assembly family protein</fullName>
    </recommendedName>
</protein>
<keyword evidence="3" id="KW-1185">Reference proteome</keyword>
<accession>A0ABM7P7V6</accession>
<proteinExistence type="predicted"/>
<feature type="transmembrane region" description="Helical" evidence="1">
    <location>
        <begin position="26"/>
        <end position="46"/>
    </location>
</feature>
<dbReference type="EMBL" id="AP024485">
    <property type="protein sequence ID" value="BCS89052.1"/>
    <property type="molecule type" value="Genomic_DNA"/>
</dbReference>